<keyword evidence="6 8" id="KW-1133">Transmembrane helix</keyword>
<evidence type="ECO:0000256" key="4">
    <source>
        <dbReference type="ARBA" id="ARBA00022692"/>
    </source>
</evidence>
<gene>
    <name evidence="10" type="primary">proP</name>
    <name evidence="10" type="ORF">NCTC10526_01789</name>
</gene>
<dbReference type="PANTHER" id="PTHR43528:SF7">
    <property type="entry name" value="MFS TRANSPORTER"/>
    <property type="match status" value="1"/>
</dbReference>
<dbReference type="STRING" id="1123034.GCA_000685805_00298"/>
<evidence type="ECO:0000259" key="9">
    <source>
        <dbReference type="PROSITE" id="PS50850"/>
    </source>
</evidence>
<feature type="transmembrane region" description="Helical" evidence="8">
    <location>
        <begin position="256"/>
        <end position="278"/>
    </location>
</feature>
<evidence type="ECO:0000256" key="1">
    <source>
        <dbReference type="ARBA" id="ARBA00004651"/>
    </source>
</evidence>
<dbReference type="Proteomes" id="UP000254123">
    <property type="component" value="Unassembled WGS sequence"/>
</dbReference>
<accession>A0A379LLG1</accession>
<protein>
    <submittedName>
        <fullName evidence="10">Proline porter II</fullName>
    </submittedName>
</protein>
<sequence>MSYALAAFDFLVYVKLAEIISTIFFPTTDSTSLTQLKVIGLISVGYLARPLGGLLIGRYGDKHGRKPALLISVCFLAVTTLLTAFLPTYAQVGILAPILFLVIRILQGMAFGGHTPLSWVFVAEHAPKNRLATYCSLAVAGGIFGSVLAITCAKVLTGMFDTAAMLNYGWRIPAIIGGVLSALTLLMWGHVKETPVYVESKGTPSDKPHTLSLNPNIIRSSAMMLSVSLSFVRHSLIMVVMLLLPKLIALKFYSDPSFLVNVSLIALAMQILGCIIYGMLADRIGTGKTFMIAAIALTVQVWMLYAYLANGHNVFTMPLYGLLGFCTGMIGLCIAIFVQVFPTNIRLTAVSVIYNVIAAILGAALPLFLFYSTQYISFAPALYLTFIGILCFIIGLHLHHRETFGQLYTGSSNTKKYSL</sequence>
<evidence type="ECO:0000256" key="2">
    <source>
        <dbReference type="ARBA" id="ARBA00022448"/>
    </source>
</evidence>
<feature type="domain" description="Major facilitator superfamily (MFS) profile" evidence="9">
    <location>
        <begin position="1"/>
        <end position="403"/>
    </location>
</feature>
<proteinExistence type="predicted"/>
<feature type="transmembrane region" description="Helical" evidence="8">
    <location>
        <begin position="320"/>
        <end position="340"/>
    </location>
</feature>
<evidence type="ECO:0000256" key="7">
    <source>
        <dbReference type="ARBA" id="ARBA00023136"/>
    </source>
</evidence>
<dbReference type="Gene3D" id="1.20.1250.20">
    <property type="entry name" value="MFS general substrate transporter like domains"/>
    <property type="match status" value="2"/>
</dbReference>
<evidence type="ECO:0000313" key="10">
    <source>
        <dbReference type="EMBL" id="SUD91426.1"/>
    </source>
</evidence>
<dbReference type="InterPro" id="IPR011701">
    <property type="entry name" value="MFS"/>
</dbReference>
<dbReference type="SUPFAM" id="SSF103473">
    <property type="entry name" value="MFS general substrate transporter"/>
    <property type="match status" value="1"/>
</dbReference>
<evidence type="ECO:0000313" key="11">
    <source>
        <dbReference type="Proteomes" id="UP000254123"/>
    </source>
</evidence>
<evidence type="ECO:0000256" key="8">
    <source>
        <dbReference type="SAM" id="Phobius"/>
    </source>
</evidence>
<feature type="transmembrane region" description="Helical" evidence="8">
    <location>
        <begin position="131"/>
        <end position="156"/>
    </location>
</feature>
<dbReference type="RefSeq" id="WP_227674010.1">
    <property type="nucleotide sequence ID" value="NZ_CAJHAQ010000001.1"/>
</dbReference>
<feature type="transmembrane region" description="Helical" evidence="8">
    <location>
        <begin position="92"/>
        <end position="111"/>
    </location>
</feature>
<feature type="transmembrane region" description="Helical" evidence="8">
    <location>
        <begin position="377"/>
        <end position="398"/>
    </location>
</feature>
<dbReference type="GO" id="GO:0005886">
    <property type="term" value="C:plasma membrane"/>
    <property type="evidence" value="ECO:0007669"/>
    <property type="project" value="UniProtKB-SubCell"/>
</dbReference>
<feature type="transmembrane region" description="Helical" evidence="8">
    <location>
        <begin position="290"/>
        <end position="308"/>
    </location>
</feature>
<keyword evidence="5" id="KW-0769">Symport</keyword>
<dbReference type="Pfam" id="PF07690">
    <property type="entry name" value="MFS_1"/>
    <property type="match status" value="1"/>
</dbReference>
<keyword evidence="11" id="KW-1185">Reference proteome</keyword>
<keyword evidence="3" id="KW-1003">Cell membrane</keyword>
<reference evidence="10 11" key="1">
    <citation type="submission" date="2018-06" db="EMBL/GenBank/DDBJ databases">
        <authorList>
            <consortium name="Pathogen Informatics"/>
            <person name="Doyle S."/>
        </authorList>
    </citation>
    <scope>NUCLEOTIDE SEQUENCE [LARGE SCALE GENOMIC DNA]</scope>
    <source>
        <strain evidence="10 11">NCTC10526</strain>
    </source>
</reference>
<feature type="transmembrane region" description="Helical" evidence="8">
    <location>
        <begin position="68"/>
        <end position="86"/>
    </location>
</feature>
<dbReference type="InterPro" id="IPR051084">
    <property type="entry name" value="H+-coupled_symporters"/>
</dbReference>
<dbReference type="GO" id="GO:0015293">
    <property type="term" value="F:symporter activity"/>
    <property type="evidence" value="ECO:0007669"/>
    <property type="project" value="UniProtKB-KW"/>
</dbReference>
<evidence type="ECO:0000256" key="6">
    <source>
        <dbReference type="ARBA" id="ARBA00022989"/>
    </source>
</evidence>
<feature type="transmembrane region" description="Helical" evidence="8">
    <location>
        <begin position="222"/>
        <end position="244"/>
    </location>
</feature>
<comment type="subcellular location">
    <subcellularLocation>
        <location evidence="1">Cell membrane</location>
        <topology evidence="1">Multi-pass membrane protein</topology>
    </subcellularLocation>
</comment>
<dbReference type="InterPro" id="IPR020846">
    <property type="entry name" value="MFS_dom"/>
</dbReference>
<dbReference type="EMBL" id="UGVC01000001">
    <property type="protein sequence ID" value="SUD91426.1"/>
    <property type="molecule type" value="Genomic_DNA"/>
</dbReference>
<keyword evidence="4 8" id="KW-0812">Transmembrane</keyword>
<dbReference type="AlphaFoldDB" id="A0A379LLG1"/>
<keyword evidence="2" id="KW-0813">Transport</keyword>
<dbReference type="InterPro" id="IPR036259">
    <property type="entry name" value="MFS_trans_sf"/>
</dbReference>
<evidence type="ECO:0000256" key="5">
    <source>
        <dbReference type="ARBA" id="ARBA00022847"/>
    </source>
</evidence>
<feature type="transmembrane region" description="Helical" evidence="8">
    <location>
        <begin position="168"/>
        <end position="188"/>
    </location>
</feature>
<name>A0A379LLG1_9GAMM</name>
<feature type="transmembrane region" description="Helical" evidence="8">
    <location>
        <begin position="352"/>
        <end position="371"/>
    </location>
</feature>
<feature type="transmembrane region" description="Helical" evidence="8">
    <location>
        <begin position="38"/>
        <end position="56"/>
    </location>
</feature>
<evidence type="ECO:0000256" key="3">
    <source>
        <dbReference type="ARBA" id="ARBA00022475"/>
    </source>
</evidence>
<dbReference type="PANTHER" id="PTHR43528">
    <property type="entry name" value="ALPHA-KETOGLUTARATE PERMEASE"/>
    <property type="match status" value="1"/>
</dbReference>
<dbReference type="PROSITE" id="PS50850">
    <property type="entry name" value="MFS"/>
    <property type="match status" value="1"/>
</dbReference>
<keyword evidence="7 8" id="KW-0472">Membrane</keyword>
<organism evidence="10 11">
    <name type="scientific">Psychrobacter phenylpyruvicus</name>
    <dbReference type="NCBI Taxonomy" id="29432"/>
    <lineage>
        <taxon>Bacteria</taxon>
        <taxon>Pseudomonadati</taxon>
        <taxon>Pseudomonadota</taxon>
        <taxon>Gammaproteobacteria</taxon>
        <taxon>Moraxellales</taxon>
        <taxon>Moraxellaceae</taxon>
        <taxon>Psychrobacter</taxon>
    </lineage>
</organism>